<dbReference type="Proteomes" id="UP000287144">
    <property type="component" value="Unassembled WGS sequence"/>
</dbReference>
<name>A0A428TNK4_9HYPO</name>
<dbReference type="AlphaFoldDB" id="A0A428TNK4"/>
<sequence length="67" mass="7432">MFQFVRSVSLGVNVINALSNTSKHHNVTPKMTWGRGGSDRSCIIRLTIKRLVSSRADVPVNAGWFNC</sequence>
<organism evidence="1 2">
    <name type="scientific">Fusarium oligoseptatum</name>
    <dbReference type="NCBI Taxonomy" id="2604345"/>
    <lineage>
        <taxon>Eukaryota</taxon>
        <taxon>Fungi</taxon>
        <taxon>Dikarya</taxon>
        <taxon>Ascomycota</taxon>
        <taxon>Pezizomycotina</taxon>
        <taxon>Sordariomycetes</taxon>
        <taxon>Hypocreomycetidae</taxon>
        <taxon>Hypocreales</taxon>
        <taxon>Nectriaceae</taxon>
        <taxon>Fusarium</taxon>
        <taxon>Fusarium solani species complex</taxon>
    </lineage>
</organism>
<evidence type="ECO:0000313" key="2">
    <source>
        <dbReference type="Proteomes" id="UP000287144"/>
    </source>
</evidence>
<comment type="caution">
    <text evidence="1">The sequence shown here is derived from an EMBL/GenBank/DDBJ whole genome shotgun (WGS) entry which is preliminary data.</text>
</comment>
<evidence type="ECO:0000313" key="1">
    <source>
        <dbReference type="EMBL" id="RSM03595.1"/>
    </source>
</evidence>
<proteinExistence type="predicted"/>
<accession>A0A428TNK4</accession>
<keyword evidence="2" id="KW-1185">Reference proteome</keyword>
<dbReference type="EMBL" id="NKCK01000066">
    <property type="protein sequence ID" value="RSM03595.1"/>
    <property type="molecule type" value="Genomic_DNA"/>
</dbReference>
<gene>
    <name evidence="1" type="ORF">CEP52_007281</name>
</gene>
<reference evidence="1 2" key="1">
    <citation type="submission" date="2017-06" db="EMBL/GenBank/DDBJ databases">
        <title>Comparative genomic analysis of Ambrosia Fusariam Clade fungi.</title>
        <authorList>
            <person name="Stajich J.E."/>
            <person name="Carrillo J."/>
            <person name="Kijimoto T."/>
            <person name="Eskalen A."/>
            <person name="O'Donnell K."/>
            <person name="Kasson M."/>
        </authorList>
    </citation>
    <scope>NUCLEOTIDE SEQUENCE [LARGE SCALE GENOMIC DNA]</scope>
    <source>
        <strain evidence="1 2">NRRL62579</strain>
    </source>
</reference>
<protein>
    <submittedName>
        <fullName evidence="1">Uncharacterized protein</fullName>
    </submittedName>
</protein>